<evidence type="ECO:0000313" key="1">
    <source>
        <dbReference type="EMBL" id="CAB4044269.1"/>
    </source>
</evidence>
<keyword evidence="2" id="KW-1185">Reference proteome</keyword>
<dbReference type="Proteomes" id="UP001152795">
    <property type="component" value="Unassembled WGS sequence"/>
</dbReference>
<name>A0A7D9KEI9_PARCT</name>
<proteinExistence type="predicted"/>
<gene>
    <name evidence="1" type="ORF">PACLA_8A082942</name>
</gene>
<protein>
    <submittedName>
        <fullName evidence="1">Uncharacterized protein</fullName>
    </submittedName>
</protein>
<comment type="caution">
    <text evidence="1">The sequence shown here is derived from an EMBL/GenBank/DDBJ whole genome shotgun (WGS) entry which is preliminary data.</text>
</comment>
<feature type="non-terminal residue" evidence="1">
    <location>
        <position position="215"/>
    </location>
</feature>
<dbReference type="AlphaFoldDB" id="A0A7D9KEI9"/>
<organism evidence="1 2">
    <name type="scientific">Paramuricea clavata</name>
    <name type="common">Red gorgonian</name>
    <name type="synonym">Violescent sea-whip</name>
    <dbReference type="NCBI Taxonomy" id="317549"/>
    <lineage>
        <taxon>Eukaryota</taxon>
        <taxon>Metazoa</taxon>
        <taxon>Cnidaria</taxon>
        <taxon>Anthozoa</taxon>
        <taxon>Octocorallia</taxon>
        <taxon>Malacalcyonacea</taxon>
        <taxon>Plexauridae</taxon>
        <taxon>Paramuricea</taxon>
    </lineage>
</organism>
<sequence length="215" mass="24680">MEQHLDLIVDVEVVDKGQTKGISTNMEVFVLKTILESGHRSTSFHHCIEKHPEEFGEIFYALDVWHKSIKLLKKLAKDSWLGVLHHIAGEHDWVDGEYEHGPLVANEVDKTYLDKNSNAIESLRKVILDQKFLKGLPKYVTFICALETYIFLIIRTNYEENAHKQIGEFQLHAIEVCAKKNGIPPIPKTSDLVQQSLSRFIPRPPDPEEQIDDDN</sequence>
<accession>A0A7D9KEI9</accession>
<reference evidence="1" key="1">
    <citation type="submission" date="2020-04" db="EMBL/GenBank/DDBJ databases">
        <authorList>
            <person name="Alioto T."/>
            <person name="Alioto T."/>
            <person name="Gomez Garrido J."/>
        </authorList>
    </citation>
    <scope>NUCLEOTIDE SEQUENCE</scope>
    <source>
        <strain evidence="1">A484AB</strain>
    </source>
</reference>
<evidence type="ECO:0000313" key="2">
    <source>
        <dbReference type="Proteomes" id="UP001152795"/>
    </source>
</evidence>
<dbReference type="EMBL" id="CACRXK020034409">
    <property type="protein sequence ID" value="CAB4044269.1"/>
    <property type="molecule type" value="Genomic_DNA"/>
</dbReference>